<evidence type="ECO:0000313" key="1">
    <source>
        <dbReference type="EMBL" id="QNO55824.1"/>
    </source>
</evidence>
<dbReference type="EMBL" id="MT631630">
    <property type="protein sequence ID" value="QNO55824.1"/>
    <property type="molecule type" value="Genomic_DNA"/>
</dbReference>
<proteinExistence type="predicted"/>
<name>A0A7G9Z6E0_9EURY</name>
<reference evidence="1" key="1">
    <citation type="submission" date="2020-06" db="EMBL/GenBank/DDBJ databases">
        <title>Unique genomic features of the anaerobic methanotrophic archaea.</title>
        <authorList>
            <person name="Chadwick G.L."/>
            <person name="Skennerton C.T."/>
            <person name="Laso-Perez R."/>
            <person name="Leu A.O."/>
            <person name="Speth D.R."/>
            <person name="Yu H."/>
            <person name="Morgan-Lang C."/>
            <person name="Hatzenpichler R."/>
            <person name="Goudeau D."/>
            <person name="Malmstrom R."/>
            <person name="Brazelton W.J."/>
            <person name="Woyke T."/>
            <person name="Hallam S.J."/>
            <person name="Tyson G.W."/>
            <person name="Wegener G."/>
            <person name="Boetius A."/>
            <person name="Orphan V."/>
        </authorList>
    </citation>
    <scope>NUCLEOTIDE SEQUENCE</scope>
</reference>
<organism evidence="1">
    <name type="scientific">Candidatus Methanophaga sp. ANME-1 ERB7</name>
    <dbReference type="NCBI Taxonomy" id="2759913"/>
    <lineage>
        <taxon>Archaea</taxon>
        <taxon>Methanobacteriati</taxon>
        <taxon>Methanobacteriota</taxon>
        <taxon>Stenosarchaea group</taxon>
        <taxon>Methanomicrobia</taxon>
        <taxon>Candidatus Methanophagales</taxon>
        <taxon>Candidatus Methanophagaceae</taxon>
        <taxon>Candidatus Methanophaga</taxon>
    </lineage>
</organism>
<accession>A0A7G9Z6E0</accession>
<gene>
    <name evidence="1" type="ORF">LEBEIBBM_00039</name>
</gene>
<protein>
    <recommendedName>
        <fullName evidence="2">DUF5678 domain-containing protein</fullName>
    </recommendedName>
</protein>
<dbReference type="AlphaFoldDB" id="A0A7G9Z6E0"/>
<evidence type="ECO:0008006" key="2">
    <source>
        <dbReference type="Google" id="ProtNLM"/>
    </source>
</evidence>
<sequence length="93" mass="10735">MAQSERAEKTITVQELIKERVKEAAVLYEKHAKNLESDHFGEFVAIAHDGRIIIGKNDIEVLKKAIKDFGSGRFAFRRIGFRTMGKWRYLLGR</sequence>